<comment type="caution">
    <text evidence="2">The sequence shown here is derived from an EMBL/GenBank/DDBJ whole genome shotgun (WGS) entry which is preliminary data.</text>
</comment>
<dbReference type="EMBL" id="QKYN01000130">
    <property type="protein sequence ID" value="RAG81972.1"/>
    <property type="molecule type" value="Genomic_DNA"/>
</dbReference>
<feature type="region of interest" description="Disordered" evidence="1">
    <location>
        <begin position="83"/>
        <end position="115"/>
    </location>
</feature>
<protein>
    <submittedName>
        <fullName evidence="2">Uncharacterized protein</fullName>
    </submittedName>
</protein>
<gene>
    <name evidence="2" type="ORF">DN069_30090</name>
</gene>
<name>A0A2X0IAH9_9ACTN</name>
<evidence type="ECO:0000313" key="3">
    <source>
        <dbReference type="Proteomes" id="UP000248889"/>
    </source>
</evidence>
<accession>A0A2X0IAH9</accession>
<keyword evidence="3" id="KW-1185">Reference proteome</keyword>
<organism evidence="2 3">
    <name type="scientific">Streptacidiphilus pinicola</name>
    <dbReference type="NCBI Taxonomy" id="2219663"/>
    <lineage>
        <taxon>Bacteria</taxon>
        <taxon>Bacillati</taxon>
        <taxon>Actinomycetota</taxon>
        <taxon>Actinomycetes</taxon>
        <taxon>Kitasatosporales</taxon>
        <taxon>Streptomycetaceae</taxon>
        <taxon>Streptacidiphilus</taxon>
    </lineage>
</organism>
<reference evidence="2 3" key="1">
    <citation type="submission" date="2018-06" db="EMBL/GenBank/DDBJ databases">
        <title>Streptacidiphilus pinicola sp. nov., isolated from pine grove soil.</title>
        <authorList>
            <person name="Roh S.G."/>
            <person name="Park S."/>
            <person name="Kim M.-K."/>
            <person name="Yun B.-R."/>
            <person name="Park J."/>
            <person name="Kim M.J."/>
            <person name="Kim Y.S."/>
            <person name="Kim S.B."/>
        </authorList>
    </citation>
    <scope>NUCLEOTIDE SEQUENCE [LARGE SCALE GENOMIC DNA]</scope>
    <source>
        <strain evidence="2 3">MMS16-CNU450</strain>
    </source>
</reference>
<evidence type="ECO:0000256" key="1">
    <source>
        <dbReference type="SAM" id="MobiDB-lite"/>
    </source>
</evidence>
<evidence type="ECO:0000313" key="2">
    <source>
        <dbReference type="EMBL" id="RAG81972.1"/>
    </source>
</evidence>
<sequence>MRAGRPVSGRTTRPGPGLLRIRRTECGGSGLPRIGLARADDEWFKGRRDADGSLVCWASYGSDLAEAIRGLWAPRRSLITFTTRPWTPSGQLGPDNRVGPGPVVPATNHPDVPTRGSIEQVCLFPSKRWGHSFQQRRSAPTADRHSG</sequence>
<feature type="region of interest" description="Disordered" evidence="1">
    <location>
        <begin position="1"/>
        <end position="24"/>
    </location>
</feature>
<proteinExistence type="predicted"/>
<dbReference type="AlphaFoldDB" id="A0A2X0IAH9"/>
<dbReference type="Proteomes" id="UP000248889">
    <property type="component" value="Unassembled WGS sequence"/>
</dbReference>